<dbReference type="EMBL" id="BAABLP010000007">
    <property type="protein sequence ID" value="GAA4754976.1"/>
    <property type="molecule type" value="Genomic_DNA"/>
</dbReference>
<evidence type="ECO:0000256" key="1">
    <source>
        <dbReference type="SAM" id="MobiDB-lite"/>
    </source>
</evidence>
<reference evidence="3" key="1">
    <citation type="journal article" date="2019" name="Int. J. Syst. Evol. Microbiol.">
        <title>The Global Catalogue of Microorganisms (GCM) 10K type strain sequencing project: providing services to taxonomists for standard genome sequencing and annotation.</title>
        <authorList>
            <consortium name="The Broad Institute Genomics Platform"/>
            <consortium name="The Broad Institute Genome Sequencing Center for Infectious Disease"/>
            <person name="Wu L."/>
            <person name="Ma J."/>
        </authorList>
    </citation>
    <scope>NUCLEOTIDE SEQUENCE [LARGE SCALE GENOMIC DNA]</scope>
    <source>
        <strain evidence="3">JCM 19015</strain>
    </source>
</reference>
<name>A0ABP8ZF86_9MICO</name>
<comment type="caution">
    <text evidence="2">The sequence shown here is derived from an EMBL/GenBank/DDBJ whole genome shotgun (WGS) entry which is preliminary data.</text>
</comment>
<organism evidence="2 3">
    <name type="scientific">Amnibacterium soli</name>
    <dbReference type="NCBI Taxonomy" id="1282736"/>
    <lineage>
        <taxon>Bacteria</taxon>
        <taxon>Bacillati</taxon>
        <taxon>Actinomycetota</taxon>
        <taxon>Actinomycetes</taxon>
        <taxon>Micrococcales</taxon>
        <taxon>Microbacteriaceae</taxon>
        <taxon>Amnibacterium</taxon>
    </lineage>
</organism>
<feature type="region of interest" description="Disordered" evidence="1">
    <location>
        <begin position="1"/>
        <end position="37"/>
    </location>
</feature>
<dbReference type="Pfam" id="PF16259">
    <property type="entry name" value="DUF4913"/>
    <property type="match status" value="1"/>
</dbReference>
<feature type="region of interest" description="Disordered" evidence="1">
    <location>
        <begin position="136"/>
        <end position="155"/>
    </location>
</feature>
<accession>A0ABP8ZF86</accession>
<gene>
    <name evidence="2" type="ORF">GCM10025783_30140</name>
</gene>
<keyword evidence="3" id="KW-1185">Reference proteome</keyword>
<evidence type="ECO:0008006" key="4">
    <source>
        <dbReference type="Google" id="ProtNLM"/>
    </source>
</evidence>
<dbReference type="Proteomes" id="UP001500121">
    <property type="component" value="Unassembled WGS sequence"/>
</dbReference>
<feature type="compositionally biased region" description="Basic and acidic residues" evidence="1">
    <location>
        <begin position="9"/>
        <end position="22"/>
    </location>
</feature>
<dbReference type="InterPro" id="IPR032584">
    <property type="entry name" value="DUF4913"/>
</dbReference>
<sequence length="155" mass="17608">MTDEDPFDSVDRITGEVDRDPQEPAASSPTSEEEPTTFYGSADEWLRRYWLFSYRRRVSSRGSGTGRWKADWWTVDEAVQRLEALWRAWEVARLDPGVGMSSWWLNHATPHMSALLAQDGPFAGATDENDVGAPLPYQRPPAGRFAPDFRSDGDW</sequence>
<evidence type="ECO:0000313" key="2">
    <source>
        <dbReference type="EMBL" id="GAA4754976.1"/>
    </source>
</evidence>
<proteinExistence type="predicted"/>
<protein>
    <recommendedName>
        <fullName evidence="4">DUF4913 domain-containing protein</fullName>
    </recommendedName>
</protein>
<evidence type="ECO:0000313" key="3">
    <source>
        <dbReference type="Proteomes" id="UP001500121"/>
    </source>
</evidence>
<dbReference type="RefSeq" id="WP_345482160.1">
    <property type="nucleotide sequence ID" value="NZ_BAABLP010000007.1"/>
</dbReference>